<evidence type="ECO:0000313" key="5">
    <source>
        <dbReference type="Proteomes" id="UP000195141"/>
    </source>
</evidence>
<sequence length="149" mass="17653">MEWYENRILSAQNGSNPMLMKELKGGYAVFGDVQFLPGYCVLLPKTEVYSLNDLPLKERTQFLADMAFLGDALLAVCNPLRVNYDILGNTDNYLHAHVFPRYEWETEERRKMPVWLYDKSNWYDEDKQYDKVKHGELREKIALFLKENY</sequence>
<evidence type="ECO:0000256" key="1">
    <source>
        <dbReference type="PROSITE-ProRule" id="PRU00464"/>
    </source>
</evidence>
<dbReference type="Proteomes" id="UP000195141">
    <property type="component" value="Chromosome"/>
</dbReference>
<organism evidence="3">
    <name type="scientific">Candidatus Enterococcus clewellii</name>
    <dbReference type="NCBI Taxonomy" id="1834193"/>
    <lineage>
        <taxon>Bacteria</taxon>
        <taxon>Bacillati</taxon>
        <taxon>Bacillota</taxon>
        <taxon>Bacilli</taxon>
        <taxon>Lactobacillales</taxon>
        <taxon>Enterococcaceae</taxon>
        <taxon>Enterococcus</taxon>
    </lineage>
</organism>
<dbReference type="RefSeq" id="WP_086350477.1">
    <property type="nucleotide sequence ID" value="NZ_CP147247.1"/>
</dbReference>
<dbReference type="EMBL" id="CP147247">
    <property type="protein sequence ID" value="WYJ89811.1"/>
    <property type="molecule type" value="Genomic_DNA"/>
</dbReference>
<feature type="domain" description="HIT" evidence="2">
    <location>
        <begin position="7"/>
        <end position="108"/>
    </location>
</feature>
<reference evidence="4" key="3">
    <citation type="submission" date="2024-03" db="EMBL/GenBank/DDBJ databases">
        <title>The Genome Sequence of Enterococcus sp. DIV0242b.</title>
        <authorList>
            <consortium name="The Broad Institute Genomics Platform"/>
            <consortium name="The Broad Institute Microbial Omics Core"/>
            <consortium name="The Broad Institute Genomic Center for Infectious Diseases"/>
            <person name="Earl A."/>
            <person name="Manson A."/>
            <person name="Gilmore M."/>
            <person name="Schwartman J."/>
            <person name="Shea T."/>
            <person name="Abouelleil A."/>
            <person name="Cao P."/>
            <person name="Chapman S."/>
            <person name="Cusick C."/>
            <person name="Young S."/>
            <person name="Neafsey D."/>
            <person name="Nusbaum C."/>
            <person name="Birren B."/>
        </authorList>
    </citation>
    <scope>NUCLEOTIDE SEQUENCE</scope>
    <source>
        <strain evidence="4">9E7_DIV0242</strain>
    </source>
</reference>
<dbReference type="GO" id="GO:0003824">
    <property type="term" value="F:catalytic activity"/>
    <property type="evidence" value="ECO:0007669"/>
    <property type="project" value="InterPro"/>
</dbReference>
<proteinExistence type="predicted"/>
<reference evidence="3" key="1">
    <citation type="submission" date="2017-05" db="EMBL/GenBank/DDBJ databases">
        <title>The Genome Sequence of Enterococcus sp. 9E7_DIV0242.</title>
        <authorList>
            <consortium name="The Broad Institute Genomics Platform"/>
            <consortium name="The Broad Institute Genomic Center for Infectious Diseases"/>
            <person name="Earl A."/>
            <person name="Manson A."/>
            <person name="Schwartman J."/>
            <person name="Gilmore M."/>
            <person name="Abouelleil A."/>
            <person name="Cao P."/>
            <person name="Chapman S."/>
            <person name="Cusick C."/>
            <person name="Shea T."/>
            <person name="Young S."/>
            <person name="Neafsey D."/>
            <person name="Nusbaum C."/>
            <person name="Birren B."/>
        </authorList>
    </citation>
    <scope>NUCLEOTIDE SEQUENCE [LARGE SCALE GENOMIC DNA]</scope>
    <source>
        <strain evidence="3">9E7_DIV0242</strain>
    </source>
</reference>
<dbReference type="AlphaFoldDB" id="A0A242K2U1"/>
<evidence type="ECO:0000313" key="3">
    <source>
        <dbReference type="EMBL" id="OTP12912.1"/>
    </source>
</evidence>
<dbReference type="OrthoDB" id="9784774at2"/>
<reference evidence="4" key="2">
    <citation type="submission" date="2017-05" db="EMBL/GenBank/DDBJ databases">
        <authorList>
            <consortium name="The Broad Institute Genomics Platform"/>
            <consortium name="The Broad Institute Genomic Center for Infectious Diseases"/>
            <person name="Earl A."/>
            <person name="Manson A."/>
            <person name="Schwartman J."/>
            <person name="Gilmore M."/>
            <person name="Abouelleil A."/>
            <person name="Cao P."/>
            <person name="Chapman S."/>
            <person name="Cusick C."/>
            <person name="Shea T."/>
            <person name="Young S."/>
            <person name="Neafsey D."/>
            <person name="Nusbaum C."/>
            <person name="Birren B."/>
        </authorList>
    </citation>
    <scope>NUCLEOTIDE SEQUENCE</scope>
    <source>
        <strain evidence="4">9E7_DIV0242</strain>
    </source>
</reference>
<protein>
    <recommendedName>
        <fullName evidence="2">HIT domain-containing protein</fullName>
    </recommendedName>
</protein>
<dbReference type="InterPro" id="IPR011146">
    <property type="entry name" value="HIT-like"/>
</dbReference>
<accession>A0A242K2U1</accession>
<dbReference type="SUPFAM" id="SSF54197">
    <property type="entry name" value="HIT-like"/>
    <property type="match status" value="1"/>
</dbReference>
<gene>
    <name evidence="4" type="ORF">A5888_001537</name>
    <name evidence="3" type="ORF">A5888_003494</name>
</gene>
<dbReference type="InterPro" id="IPR036265">
    <property type="entry name" value="HIT-like_sf"/>
</dbReference>
<evidence type="ECO:0000313" key="4">
    <source>
        <dbReference type="EMBL" id="WYJ89811.1"/>
    </source>
</evidence>
<name>A0A242K2U1_9ENTE</name>
<comment type="caution">
    <text evidence="1">Lacks conserved residue(s) required for the propagation of feature annotation.</text>
</comment>
<dbReference type="PROSITE" id="PS51084">
    <property type="entry name" value="HIT_2"/>
    <property type="match status" value="1"/>
</dbReference>
<evidence type="ECO:0000259" key="2">
    <source>
        <dbReference type="PROSITE" id="PS51084"/>
    </source>
</evidence>
<keyword evidence="5" id="KW-1185">Reference proteome</keyword>
<dbReference type="EMBL" id="NGMM01000006">
    <property type="protein sequence ID" value="OTP12912.1"/>
    <property type="molecule type" value="Genomic_DNA"/>
</dbReference>
<dbReference type="Gene3D" id="3.30.428.10">
    <property type="entry name" value="HIT-like"/>
    <property type="match status" value="1"/>
</dbReference>